<dbReference type="InParanoid" id="A0A165D4C9"/>
<protein>
    <submittedName>
        <fullName evidence="2">Uncharacterized protein</fullName>
    </submittedName>
</protein>
<evidence type="ECO:0000256" key="1">
    <source>
        <dbReference type="SAM" id="Phobius"/>
    </source>
</evidence>
<keyword evidence="1" id="KW-0812">Transmembrane</keyword>
<sequence>MSGLQPYNLSISSSSPAFRYAPFRDGYYGDSGEVKGGWRSSFKGAGGANSQWPTPSLNNWLDGVAYEETEFDGASVSLSFEGTALYFCIISAGEGDTYTMSINNTNTDFLRYAQPMASACGSDADAIMIAVAELPYGTHSVQLVAHPEPSADEFEDPDFYFYGGVVTLGMNGTYIQDVTIDDSDRSWTYFGNWTSETTNPYASDNTLHRSCYYGPENFVRYTFSNASVVRLLGQTSVDTGPYTVTLVGQTSNISASYNASNFWTTPQAVLFFAANLNPLEQYTISLINYDSQHPNTGTPLISNAGNNTCASIDALVLTQSHPSPPAPPPSSNISSSSTGAIIGGVVGALGILIMAFALWRYNKMRDARRTAQRRLAELDPALEDALEASRAEPTPFFLSTTFVAYAGPTC</sequence>
<dbReference type="AlphaFoldDB" id="A0A165D4C9"/>
<dbReference type="EMBL" id="KV424080">
    <property type="protein sequence ID" value="KZT52038.1"/>
    <property type="molecule type" value="Genomic_DNA"/>
</dbReference>
<feature type="transmembrane region" description="Helical" evidence="1">
    <location>
        <begin position="339"/>
        <end position="359"/>
    </location>
</feature>
<accession>A0A165D4C9</accession>
<name>A0A165D4C9_9BASI</name>
<proteinExistence type="predicted"/>
<gene>
    <name evidence="2" type="ORF">CALCODRAFT_487424</name>
</gene>
<keyword evidence="1" id="KW-1133">Transmembrane helix</keyword>
<dbReference type="Proteomes" id="UP000076842">
    <property type="component" value="Unassembled WGS sequence"/>
</dbReference>
<dbReference type="OrthoDB" id="2576334at2759"/>
<evidence type="ECO:0000313" key="2">
    <source>
        <dbReference type="EMBL" id="KZT52038.1"/>
    </source>
</evidence>
<keyword evidence="1" id="KW-0472">Membrane</keyword>
<dbReference type="STRING" id="1353952.A0A165D4C9"/>
<reference evidence="2 3" key="1">
    <citation type="journal article" date="2016" name="Mol. Biol. Evol.">
        <title>Comparative Genomics of Early-Diverging Mushroom-Forming Fungi Provides Insights into the Origins of Lignocellulose Decay Capabilities.</title>
        <authorList>
            <person name="Nagy L.G."/>
            <person name="Riley R."/>
            <person name="Tritt A."/>
            <person name="Adam C."/>
            <person name="Daum C."/>
            <person name="Floudas D."/>
            <person name="Sun H."/>
            <person name="Yadav J.S."/>
            <person name="Pangilinan J."/>
            <person name="Larsson K.H."/>
            <person name="Matsuura K."/>
            <person name="Barry K."/>
            <person name="Labutti K."/>
            <person name="Kuo R."/>
            <person name="Ohm R.A."/>
            <person name="Bhattacharya S.S."/>
            <person name="Shirouzu T."/>
            <person name="Yoshinaga Y."/>
            <person name="Martin F.M."/>
            <person name="Grigoriev I.V."/>
            <person name="Hibbett D.S."/>
        </authorList>
    </citation>
    <scope>NUCLEOTIDE SEQUENCE [LARGE SCALE GENOMIC DNA]</scope>
    <source>
        <strain evidence="2 3">HHB12733</strain>
    </source>
</reference>
<keyword evidence="3" id="KW-1185">Reference proteome</keyword>
<organism evidence="2 3">
    <name type="scientific">Calocera cornea HHB12733</name>
    <dbReference type="NCBI Taxonomy" id="1353952"/>
    <lineage>
        <taxon>Eukaryota</taxon>
        <taxon>Fungi</taxon>
        <taxon>Dikarya</taxon>
        <taxon>Basidiomycota</taxon>
        <taxon>Agaricomycotina</taxon>
        <taxon>Dacrymycetes</taxon>
        <taxon>Dacrymycetales</taxon>
        <taxon>Dacrymycetaceae</taxon>
        <taxon>Calocera</taxon>
    </lineage>
</organism>
<evidence type="ECO:0000313" key="3">
    <source>
        <dbReference type="Proteomes" id="UP000076842"/>
    </source>
</evidence>